<sequence>MKNKLRKIRIESNEYLYAISNKYENGNSTLIIRVFLKGYKDTPLMISFFTPDDPITGNPLKTGFDLVNHTTGLTYRVNIHEPKYIKELILQGIRAGWSGKNKIGEQNGIDYLKNLRYETKSLSQLL</sequence>
<dbReference type="STRING" id="104663.SAMN04488121_102967"/>
<protein>
    <submittedName>
        <fullName evidence="1">Uncharacterized protein</fullName>
    </submittedName>
</protein>
<evidence type="ECO:0000313" key="1">
    <source>
        <dbReference type="EMBL" id="SDF78278.1"/>
    </source>
</evidence>
<dbReference type="Proteomes" id="UP000199045">
    <property type="component" value="Unassembled WGS sequence"/>
</dbReference>
<organism evidence="1 2">
    <name type="scientific">Chitinophaga filiformis</name>
    <name type="common">Myxococcus filiformis</name>
    <name type="synonym">Flexibacter filiformis</name>
    <dbReference type="NCBI Taxonomy" id="104663"/>
    <lineage>
        <taxon>Bacteria</taxon>
        <taxon>Pseudomonadati</taxon>
        <taxon>Bacteroidota</taxon>
        <taxon>Chitinophagia</taxon>
        <taxon>Chitinophagales</taxon>
        <taxon>Chitinophagaceae</taxon>
        <taxon>Chitinophaga</taxon>
    </lineage>
</organism>
<dbReference type="EMBL" id="FNBN01000002">
    <property type="protein sequence ID" value="SDF78278.1"/>
    <property type="molecule type" value="Genomic_DNA"/>
</dbReference>
<dbReference type="RefSeq" id="WP_089831746.1">
    <property type="nucleotide sequence ID" value="NZ_FNBN01000002.1"/>
</dbReference>
<evidence type="ECO:0000313" key="2">
    <source>
        <dbReference type="Proteomes" id="UP000199045"/>
    </source>
</evidence>
<accession>A0A1G7NW10</accession>
<proteinExistence type="predicted"/>
<name>A0A1G7NW10_CHIFI</name>
<reference evidence="2" key="1">
    <citation type="submission" date="2016-10" db="EMBL/GenBank/DDBJ databases">
        <authorList>
            <person name="Varghese N."/>
            <person name="Submissions S."/>
        </authorList>
    </citation>
    <scope>NUCLEOTIDE SEQUENCE [LARGE SCALE GENOMIC DNA]</scope>
    <source>
        <strain evidence="2">DSM 527</strain>
    </source>
</reference>
<gene>
    <name evidence="1" type="ORF">SAMN04488121_102967</name>
</gene>
<dbReference type="OrthoDB" id="2625026at2"/>
<dbReference type="AlphaFoldDB" id="A0A1G7NW10"/>